<dbReference type="STRING" id="1797259.A2989_03730"/>
<name>A0A1F4ZC30_9BACT</name>
<evidence type="ECO:0000313" key="1">
    <source>
        <dbReference type="EMBL" id="OGD03765.1"/>
    </source>
</evidence>
<reference evidence="1 2" key="1">
    <citation type="journal article" date="2016" name="Nat. Commun.">
        <title>Thousands of microbial genomes shed light on interconnected biogeochemical processes in an aquifer system.</title>
        <authorList>
            <person name="Anantharaman K."/>
            <person name="Brown C.T."/>
            <person name="Hug L.A."/>
            <person name="Sharon I."/>
            <person name="Castelle C.J."/>
            <person name="Probst A.J."/>
            <person name="Thomas B.C."/>
            <person name="Singh A."/>
            <person name="Wilkins M.J."/>
            <person name="Karaoz U."/>
            <person name="Brodie E.L."/>
            <person name="Williams K.H."/>
            <person name="Hubbard S.S."/>
            <person name="Banfield J.F."/>
        </authorList>
    </citation>
    <scope>NUCLEOTIDE SEQUENCE [LARGE SCALE GENOMIC DNA]</scope>
</reference>
<evidence type="ECO:0008006" key="3">
    <source>
        <dbReference type="Google" id="ProtNLM"/>
    </source>
</evidence>
<organism evidence="1 2">
    <name type="scientific">Candidatus Amesbacteria bacterium RIFCSPLOWO2_01_FULL_48_25</name>
    <dbReference type="NCBI Taxonomy" id="1797259"/>
    <lineage>
        <taxon>Bacteria</taxon>
        <taxon>Candidatus Amesiibacteriota</taxon>
    </lineage>
</organism>
<dbReference type="Proteomes" id="UP000177080">
    <property type="component" value="Unassembled WGS sequence"/>
</dbReference>
<dbReference type="AlphaFoldDB" id="A0A1F4ZC30"/>
<evidence type="ECO:0000313" key="2">
    <source>
        <dbReference type="Proteomes" id="UP000177080"/>
    </source>
</evidence>
<sequence length="157" mass="16583">MTLFVILAVSVTALVASLLRSARKAAVLGIAKTEGEYALMAMAEMVRYAGEVVCSAADAGGQTLEVTKQNGDIINYRYYLTPLPRISSESGALATPLNSSRVTLTACSGTTVFTCPDPQTVDICFWADVPGGLDVSEKVGVSSGIQFQTKVVLRNKD</sequence>
<accession>A0A1F4ZC30</accession>
<comment type="caution">
    <text evidence="1">The sequence shown here is derived from an EMBL/GenBank/DDBJ whole genome shotgun (WGS) entry which is preliminary data.</text>
</comment>
<dbReference type="EMBL" id="MEXN01000005">
    <property type="protein sequence ID" value="OGD03765.1"/>
    <property type="molecule type" value="Genomic_DNA"/>
</dbReference>
<protein>
    <recommendedName>
        <fullName evidence="3">General secretion pathway GspH domain-containing protein</fullName>
    </recommendedName>
</protein>
<proteinExistence type="predicted"/>
<gene>
    <name evidence="1" type="ORF">A2989_03730</name>
</gene>